<dbReference type="EMBL" id="JAWPEI010000003">
    <property type="protein sequence ID" value="KAK4731778.1"/>
    <property type="molecule type" value="Genomic_DNA"/>
</dbReference>
<accession>A0AAV9M259</accession>
<evidence type="ECO:0000313" key="3">
    <source>
        <dbReference type="Proteomes" id="UP001311915"/>
    </source>
</evidence>
<dbReference type="AlphaFoldDB" id="A0AAV9M259"/>
<proteinExistence type="predicted"/>
<keyword evidence="3" id="KW-1185">Reference proteome</keyword>
<gene>
    <name evidence="2" type="ORF">R3W88_024766</name>
</gene>
<name>A0AAV9M259_9SOLN</name>
<sequence>MVHLAQYANLHASRVEVDVPGMIERAIVDVLAPIRAELREHRKLITTRSLALDALMVRIEACEQKLPAISEIHLATTSRYVVVADDDAKFDALETDEKEISTHNAAVYDDMEDLEGAMVQTAMEASLQDTSMVGSSRAKDGDESGTDAQIERVPDMHSSPQS</sequence>
<organism evidence="2 3">
    <name type="scientific">Solanum pinnatisectum</name>
    <name type="common">tansyleaf nightshade</name>
    <dbReference type="NCBI Taxonomy" id="50273"/>
    <lineage>
        <taxon>Eukaryota</taxon>
        <taxon>Viridiplantae</taxon>
        <taxon>Streptophyta</taxon>
        <taxon>Embryophyta</taxon>
        <taxon>Tracheophyta</taxon>
        <taxon>Spermatophyta</taxon>
        <taxon>Magnoliopsida</taxon>
        <taxon>eudicotyledons</taxon>
        <taxon>Gunneridae</taxon>
        <taxon>Pentapetalae</taxon>
        <taxon>asterids</taxon>
        <taxon>lamiids</taxon>
        <taxon>Solanales</taxon>
        <taxon>Solanaceae</taxon>
        <taxon>Solanoideae</taxon>
        <taxon>Solaneae</taxon>
        <taxon>Solanum</taxon>
    </lineage>
</organism>
<dbReference type="Proteomes" id="UP001311915">
    <property type="component" value="Unassembled WGS sequence"/>
</dbReference>
<evidence type="ECO:0000313" key="2">
    <source>
        <dbReference type="EMBL" id="KAK4731778.1"/>
    </source>
</evidence>
<evidence type="ECO:0008006" key="4">
    <source>
        <dbReference type="Google" id="ProtNLM"/>
    </source>
</evidence>
<protein>
    <recommendedName>
        <fullName evidence="4">Polyprotein protein</fullName>
    </recommendedName>
</protein>
<evidence type="ECO:0000256" key="1">
    <source>
        <dbReference type="SAM" id="MobiDB-lite"/>
    </source>
</evidence>
<reference evidence="2 3" key="1">
    <citation type="submission" date="2023-10" db="EMBL/GenBank/DDBJ databases">
        <title>Genome-Wide Identification Analysis in wild type Solanum Pinnatisectum Reveals Some Genes Defensing Phytophthora Infestans.</title>
        <authorList>
            <person name="Sun C."/>
        </authorList>
    </citation>
    <scope>NUCLEOTIDE SEQUENCE [LARGE SCALE GENOMIC DNA]</scope>
    <source>
        <strain evidence="2">LQN</strain>
        <tissue evidence="2">Leaf</tissue>
    </source>
</reference>
<feature type="region of interest" description="Disordered" evidence="1">
    <location>
        <begin position="128"/>
        <end position="162"/>
    </location>
</feature>
<comment type="caution">
    <text evidence="2">The sequence shown here is derived from an EMBL/GenBank/DDBJ whole genome shotgun (WGS) entry which is preliminary data.</text>
</comment>